<evidence type="ECO:0000313" key="3">
    <source>
        <dbReference type="Proteomes" id="UP001379949"/>
    </source>
</evidence>
<accession>A0ABU9G5U3</accession>
<dbReference type="RefSeq" id="WP_341566928.1">
    <property type="nucleotide sequence ID" value="NZ_JBAKAR010000005.1"/>
</dbReference>
<protein>
    <submittedName>
        <fullName evidence="2">HlyD family efflux transporter periplasmic adaptor subunit</fullName>
    </submittedName>
</protein>
<feature type="domain" description="CzcB-like barrel-sandwich hybrid" evidence="1">
    <location>
        <begin position="54"/>
        <end position="220"/>
    </location>
</feature>
<dbReference type="Gene3D" id="6.10.140.1990">
    <property type="match status" value="1"/>
</dbReference>
<reference evidence="2 3" key="1">
    <citation type="submission" date="2024-02" db="EMBL/GenBank/DDBJ databases">
        <title>Bacteria isolated from the canopy kelp, Nereocystis luetkeana.</title>
        <authorList>
            <person name="Pfister C.A."/>
            <person name="Younker I.T."/>
            <person name="Light S.H."/>
        </authorList>
    </citation>
    <scope>NUCLEOTIDE SEQUENCE [LARGE SCALE GENOMIC DNA]</scope>
    <source>
        <strain evidence="2 3">TI.4.07</strain>
    </source>
</reference>
<proteinExistence type="predicted"/>
<dbReference type="Gene3D" id="2.40.50.100">
    <property type="match status" value="1"/>
</dbReference>
<dbReference type="Pfam" id="PF25973">
    <property type="entry name" value="BSH_CzcB"/>
    <property type="match status" value="1"/>
</dbReference>
<dbReference type="EMBL" id="JBAKAR010000005">
    <property type="protein sequence ID" value="MEL0613110.1"/>
    <property type="molecule type" value="Genomic_DNA"/>
</dbReference>
<evidence type="ECO:0000259" key="1">
    <source>
        <dbReference type="Pfam" id="PF25973"/>
    </source>
</evidence>
<evidence type="ECO:0000313" key="2">
    <source>
        <dbReference type="EMBL" id="MEL0613110.1"/>
    </source>
</evidence>
<sequence length="330" mass="36103">MAGKHFSIKLLIGVLVCALLALEGWFYYQSHLESAMPDYVASGNGRIEAVEYDIATKYAGRLETVSVNEGDMVAAGQRLATMNTDAIEAQLREAQAAWREAQSSRDYVQAMVEVRKSELIYAQREQERAAKLASSGHISQEKLDQANTKYVTAKAMLKAVNIQVTQAESGIEATQAAIARLQVTLDESYLTTPIQGRVLYKLAQPGEVLGSGGNVFTVLDLTDVSMSIFVPTEQAGKIQVGSDARIILDAIPQYVIPAKVSFVAARTQFTPKAVETRSERDKLMFRVKVTIDPALLKAHLNAVKTGVPGSAYVLLDQQQDWPENLDVKLP</sequence>
<organism evidence="2 3">
    <name type="scientific">Marinomonas arenicola</name>
    <dbReference type="NCBI Taxonomy" id="569601"/>
    <lineage>
        <taxon>Bacteria</taxon>
        <taxon>Pseudomonadati</taxon>
        <taxon>Pseudomonadota</taxon>
        <taxon>Gammaproteobacteria</taxon>
        <taxon>Oceanospirillales</taxon>
        <taxon>Oceanospirillaceae</taxon>
        <taxon>Marinomonas</taxon>
    </lineage>
</organism>
<dbReference type="SUPFAM" id="SSF111369">
    <property type="entry name" value="HlyD-like secretion proteins"/>
    <property type="match status" value="1"/>
</dbReference>
<dbReference type="InterPro" id="IPR058647">
    <property type="entry name" value="BSH_CzcB-like"/>
</dbReference>
<dbReference type="Proteomes" id="UP001379949">
    <property type="component" value="Unassembled WGS sequence"/>
</dbReference>
<comment type="caution">
    <text evidence="2">The sequence shown here is derived from an EMBL/GenBank/DDBJ whole genome shotgun (WGS) entry which is preliminary data.</text>
</comment>
<dbReference type="PANTHER" id="PTHR30438:SF2">
    <property type="entry name" value="MEMBRANE PROTEIN"/>
    <property type="match status" value="1"/>
</dbReference>
<gene>
    <name evidence="2" type="ORF">V6242_08125</name>
</gene>
<dbReference type="InterPro" id="IPR030190">
    <property type="entry name" value="MacA_alpha-hairpin_sf"/>
</dbReference>
<keyword evidence="3" id="KW-1185">Reference proteome</keyword>
<name>A0ABU9G5U3_9GAMM</name>
<dbReference type="PANTHER" id="PTHR30438">
    <property type="entry name" value="36 KDA ANTIGEN-RELATED"/>
    <property type="match status" value="1"/>
</dbReference>
<dbReference type="Gene3D" id="2.40.30.170">
    <property type="match status" value="1"/>
</dbReference>